<keyword evidence="2" id="KW-1185">Reference proteome</keyword>
<gene>
    <name evidence="1" type="ORF">GGX14DRAFT_407235</name>
</gene>
<name>A0AAD6UNT8_9AGAR</name>
<organism evidence="1 2">
    <name type="scientific">Mycena pura</name>
    <dbReference type="NCBI Taxonomy" id="153505"/>
    <lineage>
        <taxon>Eukaryota</taxon>
        <taxon>Fungi</taxon>
        <taxon>Dikarya</taxon>
        <taxon>Basidiomycota</taxon>
        <taxon>Agaricomycotina</taxon>
        <taxon>Agaricomycetes</taxon>
        <taxon>Agaricomycetidae</taxon>
        <taxon>Agaricales</taxon>
        <taxon>Marasmiineae</taxon>
        <taxon>Mycenaceae</taxon>
        <taxon>Mycena</taxon>
    </lineage>
</organism>
<dbReference type="AlphaFoldDB" id="A0AAD6UNT8"/>
<accession>A0AAD6UNT8</accession>
<dbReference type="EMBL" id="JARJCW010000134">
    <property type="protein sequence ID" value="KAJ7191299.1"/>
    <property type="molecule type" value="Genomic_DNA"/>
</dbReference>
<dbReference type="Proteomes" id="UP001219525">
    <property type="component" value="Unassembled WGS sequence"/>
</dbReference>
<comment type="caution">
    <text evidence="1">The sequence shown here is derived from an EMBL/GenBank/DDBJ whole genome shotgun (WGS) entry which is preliminary data.</text>
</comment>
<evidence type="ECO:0000313" key="2">
    <source>
        <dbReference type="Proteomes" id="UP001219525"/>
    </source>
</evidence>
<evidence type="ECO:0000313" key="1">
    <source>
        <dbReference type="EMBL" id="KAJ7191299.1"/>
    </source>
</evidence>
<reference evidence="1" key="1">
    <citation type="submission" date="2023-03" db="EMBL/GenBank/DDBJ databases">
        <title>Massive genome expansion in bonnet fungi (Mycena s.s.) driven by repeated elements and novel gene families across ecological guilds.</title>
        <authorList>
            <consortium name="Lawrence Berkeley National Laboratory"/>
            <person name="Harder C.B."/>
            <person name="Miyauchi S."/>
            <person name="Viragh M."/>
            <person name="Kuo A."/>
            <person name="Thoen E."/>
            <person name="Andreopoulos B."/>
            <person name="Lu D."/>
            <person name="Skrede I."/>
            <person name="Drula E."/>
            <person name="Henrissat B."/>
            <person name="Morin E."/>
            <person name="Kohler A."/>
            <person name="Barry K."/>
            <person name="LaButti K."/>
            <person name="Morin E."/>
            <person name="Salamov A."/>
            <person name="Lipzen A."/>
            <person name="Mereny Z."/>
            <person name="Hegedus B."/>
            <person name="Baldrian P."/>
            <person name="Stursova M."/>
            <person name="Weitz H."/>
            <person name="Taylor A."/>
            <person name="Grigoriev I.V."/>
            <person name="Nagy L.G."/>
            <person name="Martin F."/>
            <person name="Kauserud H."/>
        </authorList>
    </citation>
    <scope>NUCLEOTIDE SEQUENCE</scope>
    <source>
        <strain evidence="1">9144</strain>
    </source>
</reference>
<proteinExistence type="predicted"/>
<sequence>MFIGMPGKSLRPTKYPAHCLHVLSACASRVRASHSLLPMQQRVVRPSKHSRILNDMEEQLRETQTRHFSHAAAELMDDLASEHESGDDSESDVAMSDISGVSAISRASRDESGSSSDSSGSFSNLADGFLATWEQTILEIMKDIESSRVIDEAPRIAKLSQLSLLDEWRATGHLNFRKKLRRRT</sequence>
<protein>
    <submittedName>
        <fullName evidence="1">Uncharacterized protein</fullName>
    </submittedName>
</protein>